<comment type="caution">
    <text evidence="3">The sequence shown here is derived from an EMBL/GenBank/DDBJ whole genome shotgun (WGS) entry which is preliminary data.</text>
</comment>
<dbReference type="InterPro" id="IPR029052">
    <property type="entry name" value="Metallo-depent_PP-like"/>
</dbReference>
<dbReference type="InterPro" id="IPR041780">
    <property type="entry name" value="MPP_PrpE-like"/>
</dbReference>
<dbReference type="CDD" id="cd07423">
    <property type="entry name" value="MPP_Prp_like"/>
    <property type="match status" value="1"/>
</dbReference>
<organism evidence="3 4">
    <name type="scientific">Deinococcus malanensis</name>
    <dbReference type="NCBI Taxonomy" id="1706855"/>
    <lineage>
        <taxon>Bacteria</taxon>
        <taxon>Thermotogati</taxon>
        <taxon>Deinococcota</taxon>
        <taxon>Deinococci</taxon>
        <taxon>Deinococcales</taxon>
        <taxon>Deinococcaceae</taxon>
        <taxon>Deinococcus</taxon>
    </lineage>
</organism>
<dbReference type="SUPFAM" id="SSF56300">
    <property type="entry name" value="Metallo-dependent phosphatases"/>
    <property type="match status" value="1"/>
</dbReference>
<accession>A0ABQ2F2C2</accession>
<sequence length="846" mass="93169">MTTIHLPELCLVALIGASGSGKTTLSRQLFAPGEVLSSDAFRLMVANDENAQDATRDAFDSLYFVARKRLARGLLTVIDATNVQADARKRIVSLAKEFDVLPVAIVLDLPEDTLLERHRARTDRPFGAHVIGQQVGHLRRSLRKLQGEGFRQVSVLSTEADVGPARVVRERLYNNLRHETGPFDFIGDVHGCLEELRDLLGKLGYETADNLSVTPPKGRKAVFVGDLVDRGPDTPGVLRLVMGMVAAGTALCVPGNHDIKLMRALQGRKVTVSHGLEQSLEQLAAEPLEFRREVASFIEGLISHYVLDGGRVVVAHAGMKAVYQGRASGRVREFALYGETTGETDEFGLPVRWDWAAEYRGEARVVYGHTPVPVAEWLNRTIDIDTGCVFGGSLSALRYPELELVSVPARQVYAQPVRLLLPEGDAPSAQQAHDELLNLEDVTGKRSIETRLRGRVTVHEDEAAAALETLSRFAVDPRWLVYLPPTMSPSETSGREGFLEYPAEAFDHYRRAGVERVVCQEKHMGSRAVLVVARDAAAARARFGVQDGRSGVVYTRSGRAFFEDAALEAEVIDRARAALDASGLWEELHSDWVVLDAEILPWSLKAGELIRRQYAAVGSAAAATFPAEVQALEAAVARGLPLADLLNRTRERETLTTAYVSAYRQYVRRVTSLADIQVAPFHLLASEGGVHVDRDHVWHFQALARLAEVDPVFIATGHREVDLNDPEGVAVAEQWWLDLTAGGGEGMVVKPLGFVARGKKGLVQPAVKVRGREYLRIIYGPEYTQAGNLERLRARGLNGKRSRALREFALGVEALERFVRREPLRRIHECVFGVSALESEPLDPRL</sequence>
<proteinExistence type="predicted"/>
<dbReference type="PANTHER" id="PTHR42850">
    <property type="entry name" value="METALLOPHOSPHOESTERASE"/>
    <property type="match status" value="1"/>
</dbReference>
<dbReference type="InterPro" id="IPR050126">
    <property type="entry name" value="Ap4A_hydrolase"/>
</dbReference>
<name>A0ABQ2F2C2_9DEIO</name>
<dbReference type="InterPro" id="IPR024028">
    <property type="entry name" value="PNKP_bac"/>
</dbReference>
<dbReference type="GO" id="GO:0016301">
    <property type="term" value="F:kinase activity"/>
    <property type="evidence" value="ECO:0007669"/>
    <property type="project" value="UniProtKB-KW"/>
</dbReference>
<dbReference type="EMBL" id="BMPP01000014">
    <property type="protein sequence ID" value="GGK34689.1"/>
    <property type="molecule type" value="Genomic_DNA"/>
</dbReference>
<keyword evidence="4" id="KW-1185">Reference proteome</keyword>
<evidence type="ECO:0000259" key="2">
    <source>
        <dbReference type="Pfam" id="PF16542"/>
    </source>
</evidence>
<dbReference type="SUPFAM" id="SSF56091">
    <property type="entry name" value="DNA ligase/mRNA capping enzyme, catalytic domain"/>
    <property type="match status" value="1"/>
</dbReference>
<dbReference type="InterPro" id="IPR004843">
    <property type="entry name" value="Calcineurin-like_PHP"/>
</dbReference>
<evidence type="ECO:0000259" key="1">
    <source>
        <dbReference type="Pfam" id="PF00149"/>
    </source>
</evidence>
<dbReference type="NCBIfam" id="TIGR04075">
    <property type="entry name" value="bacter_Pnkp"/>
    <property type="match status" value="1"/>
</dbReference>
<dbReference type="Gene3D" id="3.60.21.10">
    <property type="match status" value="1"/>
</dbReference>
<dbReference type="Pfam" id="PF00149">
    <property type="entry name" value="Metallophos"/>
    <property type="match status" value="1"/>
</dbReference>
<gene>
    <name evidence="3" type="ORF">GCM10008955_30840</name>
</gene>
<dbReference type="SUPFAM" id="SSF52540">
    <property type="entry name" value="P-loop containing nucleoside triphosphate hydrolases"/>
    <property type="match status" value="1"/>
</dbReference>
<keyword evidence="3" id="KW-0808">Transferase</keyword>
<evidence type="ECO:0000313" key="4">
    <source>
        <dbReference type="Proteomes" id="UP000647587"/>
    </source>
</evidence>
<dbReference type="Gene3D" id="3.30.470.30">
    <property type="entry name" value="DNA ligase/mRNA capping enzyme"/>
    <property type="match status" value="2"/>
</dbReference>
<keyword evidence="3" id="KW-0418">Kinase</keyword>
<feature type="domain" description="Polynucleotide kinase-phosphatase ligase" evidence="2">
    <location>
        <begin position="465"/>
        <end position="841"/>
    </location>
</feature>
<dbReference type="Pfam" id="PF13671">
    <property type="entry name" value="AAA_33"/>
    <property type="match status" value="1"/>
</dbReference>
<dbReference type="InterPro" id="IPR032380">
    <property type="entry name" value="PNKP_ligase_dom"/>
</dbReference>
<dbReference type="RefSeq" id="WP_189010375.1">
    <property type="nucleotide sequence ID" value="NZ_BMPP01000014.1"/>
</dbReference>
<reference evidence="4" key="1">
    <citation type="journal article" date="2019" name="Int. J. Syst. Evol. Microbiol.">
        <title>The Global Catalogue of Microorganisms (GCM) 10K type strain sequencing project: providing services to taxonomists for standard genome sequencing and annotation.</title>
        <authorList>
            <consortium name="The Broad Institute Genomics Platform"/>
            <consortium name="The Broad Institute Genome Sequencing Center for Infectious Disease"/>
            <person name="Wu L."/>
            <person name="Ma J."/>
        </authorList>
    </citation>
    <scope>NUCLEOTIDE SEQUENCE [LARGE SCALE GENOMIC DNA]</scope>
    <source>
        <strain evidence="4">JCM 30331</strain>
    </source>
</reference>
<protein>
    <submittedName>
        <fullName evidence="3">Polynucleotide kinase-phosphatase</fullName>
    </submittedName>
</protein>
<dbReference type="Pfam" id="PF16542">
    <property type="entry name" value="PNKP_ligase"/>
    <property type="match status" value="1"/>
</dbReference>
<evidence type="ECO:0000313" key="3">
    <source>
        <dbReference type="EMBL" id="GGK34689.1"/>
    </source>
</evidence>
<dbReference type="PANTHER" id="PTHR42850:SF7">
    <property type="entry name" value="BIS(5'-NUCLEOSYL)-TETRAPHOSPHATASE PRPE [ASYMMETRICAL]"/>
    <property type="match status" value="1"/>
</dbReference>
<dbReference type="InterPro" id="IPR027417">
    <property type="entry name" value="P-loop_NTPase"/>
</dbReference>
<dbReference type="Gene3D" id="3.40.50.300">
    <property type="entry name" value="P-loop containing nucleotide triphosphate hydrolases"/>
    <property type="match status" value="1"/>
</dbReference>
<dbReference type="Proteomes" id="UP000647587">
    <property type="component" value="Unassembled WGS sequence"/>
</dbReference>
<feature type="domain" description="Calcineurin-like phosphoesterase" evidence="1">
    <location>
        <begin position="182"/>
        <end position="373"/>
    </location>
</feature>